<dbReference type="STRING" id="765915.A0A1Y2HTW7"/>
<feature type="domain" description="G-protein coupled receptors family 3 profile" evidence="11">
    <location>
        <begin position="118"/>
        <end position="371"/>
    </location>
</feature>
<dbReference type="Gene3D" id="2.30.29.30">
    <property type="entry name" value="Pleckstrin-homology domain (PH domain)/Phosphotyrosine-binding domain (PTB)"/>
    <property type="match status" value="1"/>
</dbReference>
<keyword evidence="4" id="KW-0297">G-protein coupled receptor</keyword>
<dbReference type="Pfam" id="PF00003">
    <property type="entry name" value="7tm_3"/>
    <property type="match status" value="1"/>
</dbReference>
<keyword evidence="7" id="KW-0325">Glycoprotein</keyword>
<name>A0A1Y2HTW7_9FUNG</name>
<accession>A0A1Y2HTW7</accession>
<dbReference type="CDD" id="cd00821">
    <property type="entry name" value="PH"/>
    <property type="match status" value="1"/>
</dbReference>
<evidence type="ECO:0000259" key="11">
    <source>
        <dbReference type="PROSITE" id="PS50259"/>
    </source>
</evidence>
<dbReference type="OrthoDB" id="2158641at2759"/>
<keyword evidence="13" id="KW-1185">Reference proteome</keyword>
<dbReference type="PANTHER" id="PTHR10519:SF20">
    <property type="entry name" value="G-PROTEIN COUPLED RECEPTOR 156-RELATED"/>
    <property type="match status" value="1"/>
</dbReference>
<dbReference type="EMBL" id="MCFL01000010">
    <property type="protein sequence ID" value="ORZ37949.1"/>
    <property type="molecule type" value="Genomic_DNA"/>
</dbReference>
<evidence type="ECO:0000256" key="1">
    <source>
        <dbReference type="ARBA" id="ARBA00004141"/>
    </source>
</evidence>
<reference evidence="12 13" key="1">
    <citation type="submission" date="2016-07" db="EMBL/GenBank/DDBJ databases">
        <title>Pervasive Adenine N6-methylation of Active Genes in Fungi.</title>
        <authorList>
            <consortium name="DOE Joint Genome Institute"/>
            <person name="Mondo S.J."/>
            <person name="Dannebaum R.O."/>
            <person name="Kuo R.C."/>
            <person name="Labutti K."/>
            <person name="Haridas S."/>
            <person name="Kuo A."/>
            <person name="Salamov A."/>
            <person name="Ahrendt S.R."/>
            <person name="Lipzen A."/>
            <person name="Sullivan W."/>
            <person name="Andreopoulos W.B."/>
            <person name="Clum A."/>
            <person name="Lindquist E."/>
            <person name="Daum C."/>
            <person name="Ramamoorthy G.K."/>
            <person name="Gryganskyi A."/>
            <person name="Culley D."/>
            <person name="Magnuson J.K."/>
            <person name="James T.Y."/>
            <person name="O'Malley M.A."/>
            <person name="Stajich J.E."/>
            <person name="Spatafora J.W."/>
            <person name="Visel A."/>
            <person name="Grigoriev I.V."/>
        </authorList>
    </citation>
    <scope>NUCLEOTIDE SEQUENCE [LARGE SCALE GENOMIC DNA]</scope>
    <source>
        <strain evidence="12 13">PL171</strain>
    </source>
</reference>
<feature type="transmembrane region" description="Helical" evidence="10">
    <location>
        <begin position="284"/>
        <end position="301"/>
    </location>
</feature>
<sequence length="647" mass="69706">MAHGLIRLIDQHGYDQVKSEYPINPVEFVNGFVGASGEFVVNANGDRDQSFVIRNIADGNQVRDVFRVSMAPQSSNTNATGQVTLVPLAPVVYPGSSLAKPKDHVTQSPLNVDWRSVSGALLGAVTSLVIATIVLSTLYLFFHREVPQVKHLSFPFLCVISCGCVVTLASTLMSLGEPTTVTQCQLSAWAFVYGIELTVGASIVKAWRILSIFQNKTMAKIMPIRNQTLFVGLGIILLGQSIILLVFSVVSPLEPSVISGRDWRYVACQNRESTFRLPLIVTNTAYNGLLILALELLAFKTRNISSSFSESKYLHLTAQTVTMSSVVVTVLSVFDFGQSTWSAFVAKHALILSAVTFVFMYLVGRLAVQVYWDMKDEGSPDGEGTGDEWAIKSLSEEKLGGGGGVGIAMSPSRNRLRSNSNLAGATDAVLFRGKFPVLEKRFLYFTSRWVQMRVWLILSEALLTMTPTTNSTEALLATTILLNRSVINPNPAHAPNCLELFCDGRSWLIQCVSREEHKVWVERIGCVAKTMESSSATGSSQDLGSDRSLTSGGATPGSSLAVNTGAAGGGDKNRSKPVSPMGLGAMMVRLKTAPLLGSSPMTPLMAHKEEDGVGALGSNGEVSSSTMGMTREALAKAFNRPYDPDAV</sequence>
<dbReference type="GO" id="GO:0038039">
    <property type="term" value="C:G protein-coupled receptor heterodimeric complex"/>
    <property type="evidence" value="ECO:0007669"/>
    <property type="project" value="TreeGrafter"/>
</dbReference>
<feature type="transmembrane region" description="Helical" evidence="10">
    <location>
        <begin position="120"/>
        <end position="142"/>
    </location>
</feature>
<gene>
    <name evidence="12" type="ORF">BCR44DRAFT_1497542</name>
</gene>
<feature type="transmembrane region" description="Helical" evidence="10">
    <location>
        <begin position="228"/>
        <end position="250"/>
    </location>
</feature>
<dbReference type="PROSITE" id="PS50259">
    <property type="entry name" value="G_PROTEIN_RECEP_F3_4"/>
    <property type="match status" value="1"/>
</dbReference>
<comment type="subcellular location">
    <subcellularLocation>
        <location evidence="1">Membrane</location>
        <topology evidence="1">Multi-pass membrane protein</topology>
    </subcellularLocation>
</comment>
<evidence type="ECO:0000256" key="3">
    <source>
        <dbReference type="ARBA" id="ARBA00022989"/>
    </source>
</evidence>
<protein>
    <submittedName>
        <fullName evidence="12">7 transmembrane sweet-taste receptor of 3 GCPR-domain-containing protein</fullName>
    </submittedName>
</protein>
<proteinExistence type="predicted"/>
<feature type="transmembrane region" description="Helical" evidence="10">
    <location>
        <begin position="313"/>
        <end position="334"/>
    </location>
</feature>
<evidence type="ECO:0000256" key="2">
    <source>
        <dbReference type="ARBA" id="ARBA00022692"/>
    </source>
</evidence>
<dbReference type="PANTHER" id="PTHR10519">
    <property type="entry name" value="GABA-B RECEPTOR"/>
    <property type="match status" value="1"/>
</dbReference>
<evidence type="ECO:0000256" key="5">
    <source>
        <dbReference type="ARBA" id="ARBA00023136"/>
    </source>
</evidence>
<feature type="region of interest" description="Disordered" evidence="9">
    <location>
        <begin position="534"/>
        <end position="581"/>
    </location>
</feature>
<keyword evidence="5 10" id="KW-0472">Membrane</keyword>
<evidence type="ECO:0000256" key="7">
    <source>
        <dbReference type="ARBA" id="ARBA00023180"/>
    </source>
</evidence>
<dbReference type="Proteomes" id="UP000193411">
    <property type="component" value="Unassembled WGS sequence"/>
</dbReference>
<feature type="transmembrane region" description="Helical" evidence="10">
    <location>
        <begin position="154"/>
        <end position="176"/>
    </location>
</feature>
<evidence type="ECO:0000256" key="10">
    <source>
        <dbReference type="SAM" id="Phobius"/>
    </source>
</evidence>
<dbReference type="InterPro" id="IPR011993">
    <property type="entry name" value="PH-like_dom_sf"/>
</dbReference>
<dbReference type="InterPro" id="IPR002455">
    <property type="entry name" value="GPCR3_GABA-B"/>
</dbReference>
<dbReference type="GO" id="GO:0004965">
    <property type="term" value="F:G protein-coupled GABA receptor activity"/>
    <property type="evidence" value="ECO:0007669"/>
    <property type="project" value="InterPro"/>
</dbReference>
<feature type="transmembrane region" description="Helical" evidence="10">
    <location>
        <begin position="188"/>
        <end position="207"/>
    </location>
</feature>
<dbReference type="SUPFAM" id="SSF50729">
    <property type="entry name" value="PH domain-like"/>
    <property type="match status" value="1"/>
</dbReference>
<keyword evidence="6 12" id="KW-0675">Receptor</keyword>
<keyword evidence="2 10" id="KW-0812">Transmembrane</keyword>
<keyword evidence="8" id="KW-0807">Transducer</keyword>
<evidence type="ECO:0000256" key="6">
    <source>
        <dbReference type="ARBA" id="ARBA00023170"/>
    </source>
</evidence>
<evidence type="ECO:0000256" key="8">
    <source>
        <dbReference type="ARBA" id="ARBA00023224"/>
    </source>
</evidence>
<feature type="transmembrane region" description="Helical" evidence="10">
    <location>
        <begin position="340"/>
        <end position="364"/>
    </location>
</feature>
<evidence type="ECO:0000256" key="9">
    <source>
        <dbReference type="SAM" id="MobiDB-lite"/>
    </source>
</evidence>
<keyword evidence="3 10" id="KW-1133">Transmembrane helix</keyword>
<comment type="caution">
    <text evidence="12">The sequence shown here is derived from an EMBL/GenBank/DDBJ whole genome shotgun (WGS) entry which is preliminary data.</text>
</comment>
<dbReference type="AlphaFoldDB" id="A0A1Y2HTW7"/>
<evidence type="ECO:0000313" key="12">
    <source>
        <dbReference type="EMBL" id="ORZ37949.1"/>
    </source>
</evidence>
<dbReference type="InterPro" id="IPR017978">
    <property type="entry name" value="GPCR_3_C"/>
</dbReference>
<evidence type="ECO:0000256" key="4">
    <source>
        <dbReference type="ARBA" id="ARBA00023040"/>
    </source>
</evidence>
<feature type="compositionally biased region" description="Polar residues" evidence="9">
    <location>
        <begin position="534"/>
        <end position="562"/>
    </location>
</feature>
<dbReference type="GO" id="GO:0007214">
    <property type="term" value="P:gamma-aminobutyric acid signaling pathway"/>
    <property type="evidence" value="ECO:0007669"/>
    <property type="project" value="TreeGrafter"/>
</dbReference>
<evidence type="ECO:0000313" key="13">
    <source>
        <dbReference type="Proteomes" id="UP000193411"/>
    </source>
</evidence>
<organism evidence="12 13">
    <name type="scientific">Catenaria anguillulae PL171</name>
    <dbReference type="NCBI Taxonomy" id="765915"/>
    <lineage>
        <taxon>Eukaryota</taxon>
        <taxon>Fungi</taxon>
        <taxon>Fungi incertae sedis</taxon>
        <taxon>Blastocladiomycota</taxon>
        <taxon>Blastocladiomycetes</taxon>
        <taxon>Blastocladiales</taxon>
        <taxon>Catenariaceae</taxon>
        <taxon>Catenaria</taxon>
    </lineage>
</organism>